<evidence type="ECO:0000259" key="1">
    <source>
        <dbReference type="Pfam" id="PF04195"/>
    </source>
</evidence>
<keyword evidence="3" id="KW-1185">Reference proteome</keyword>
<dbReference type="Pfam" id="PF04195">
    <property type="entry name" value="Transposase_28"/>
    <property type="match status" value="1"/>
</dbReference>
<accession>A0AA36ECC0</accession>
<dbReference type="AlphaFoldDB" id="A0AA36ECC0"/>
<sequence length="116" mass="13423">MDATRSLGRDLTFEEWEYFEFRFGFIPEHNVQIPLPDASLYSPPKGKNGIPIALFDVGLRLTTIDFFNQIIREYRFSVRDLTHIAINKIVGFDLLCRALGRLPTVPNFKHFFNAST</sequence>
<evidence type="ECO:0000313" key="2">
    <source>
        <dbReference type="EMBL" id="CAI9290773.1"/>
    </source>
</evidence>
<dbReference type="EMBL" id="OX465082">
    <property type="protein sequence ID" value="CAI9290773.1"/>
    <property type="molecule type" value="Genomic_DNA"/>
</dbReference>
<reference evidence="2" key="1">
    <citation type="submission" date="2023-04" db="EMBL/GenBank/DDBJ databases">
        <authorList>
            <person name="Vijverberg K."/>
            <person name="Xiong W."/>
            <person name="Schranz E."/>
        </authorList>
    </citation>
    <scope>NUCLEOTIDE SEQUENCE</scope>
</reference>
<evidence type="ECO:0000313" key="3">
    <source>
        <dbReference type="Proteomes" id="UP001177003"/>
    </source>
</evidence>
<name>A0AA36ECC0_LACSI</name>
<dbReference type="Proteomes" id="UP001177003">
    <property type="component" value="Chromosome 6"/>
</dbReference>
<feature type="domain" description="Transposase (putative) gypsy type" evidence="1">
    <location>
        <begin position="53"/>
        <end position="114"/>
    </location>
</feature>
<dbReference type="InterPro" id="IPR007321">
    <property type="entry name" value="Transposase_28"/>
</dbReference>
<protein>
    <recommendedName>
        <fullName evidence="1">Transposase (putative) gypsy type domain-containing protein</fullName>
    </recommendedName>
</protein>
<gene>
    <name evidence="2" type="ORF">LSALG_LOCUS29950</name>
</gene>
<proteinExistence type="predicted"/>
<organism evidence="2 3">
    <name type="scientific">Lactuca saligna</name>
    <name type="common">Willowleaf lettuce</name>
    <dbReference type="NCBI Taxonomy" id="75948"/>
    <lineage>
        <taxon>Eukaryota</taxon>
        <taxon>Viridiplantae</taxon>
        <taxon>Streptophyta</taxon>
        <taxon>Embryophyta</taxon>
        <taxon>Tracheophyta</taxon>
        <taxon>Spermatophyta</taxon>
        <taxon>Magnoliopsida</taxon>
        <taxon>eudicotyledons</taxon>
        <taxon>Gunneridae</taxon>
        <taxon>Pentapetalae</taxon>
        <taxon>asterids</taxon>
        <taxon>campanulids</taxon>
        <taxon>Asterales</taxon>
        <taxon>Asteraceae</taxon>
        <taxon>Cichorioideae</taxon>
        <taxon>Cichorieae</taxon>
        <taxon>Lactucinae</taxon>
        <taxon>Lactuca</taxon>
    </lineage>
</organism>